<dbReference type="EMBL" id="MZ475896">
    <property type="protein sequence ID" value="QYW04836.1"/>
    <property type="molecule type" value="Genomic_DNA"/>
</dbReference>
<feature type="coiled-coil region" evidence="1">
    <location>
        <begin position="186"/>
        <end position="229"/>
    </location>
</feature>
<reference evidence="2" key="1">
    <citation type="submission" date="2021-06" db="EMBL/GenBank/DDBJ databases">
        <title>Complete genome sequence of Erwinia phage pEa_SNUABM_7.</title>
        <authorList>
            <person name="Kim S.G."/>
            <person name="Park S.C."/>
        </authorList>
    </citation>
    <scope>NUCLEOTIDE SEQUENCE</scope>
</reference>
<evidence type="ECO:0000256" key="1">
    <source>
        <dbReference type="SAM" id="Coils"/>
    </source>
</evidence>
<keyword evidence="1" id="KW-0175">Coiled coil</keyword>
<evidence type="ECO:0000313" key="2">
    <source>
        <dbReference type="EMBL" id="QYW04836.1"/>
    </source>
</evidence>
<evidence type="ECO:0000313" key="3">
    <source>
        <dbReference type="Proteomes" id="UP000827609"/>
    </source>
</evidence>
<sequence length="281" mass="32174">MTGTELVVVAEHGLIVHGSTELAEYEDQQAFEQAEADETLEDVKAEADALELRFTADRDRCTNCINKLNEFNRDRIAEVNRLTAILEAHQINLDESDDLEDKLAAEELRKEMEENFVVEDDDEATRDGMNAGEVEATLLQIKCKQVYRKIAKLTHPDRCRNLSVDQRAERQAIFLDAKLKLMVDDLEGLEQLLEKLTGIVSNLNLMQRLLRARQKRDAYRKKIAMLQSSDEWQLYCVAMRYGLDTAHKQYQMGLDATIAGLQEMVNKITNPPEQSSFTHWA</sequence>
<dbReference type="InterPro" id="IPR036869">
    <property type="entry name" value="J_dom_sf"/>
</dbReference>
<evidence type="ECO:0008006" key="4">
    <source>
        <dbReference type="Google" id="ProtNLM"/>
    </source>
</evidence>
<dbReference type="SUPFAM" id="SSF46565">
    <property type="entry name" value="Chaperone J-domain"/>
    <property type="match status" value="1"/>
</dbReference>
<feature type="coiled-coil region" evidence="1">
    <location>
        <begin position="22"/>
        <end position="53"/>
    </location>
</feature>
<name>A0AAE7WSB3_9CAUD</name>
<accession>A0AAE7WSB3</accession>
<organism evidence="2 3">
    <name type="scientific">Erwinia phage pEa_SNUABM_7</name>
    <dbReference type="NCBI Taxonomy" id="2866695"/>
    <lineage>
        <taxon>Viruses</taxon>
        <taxon>Duplodnaviria</taxon>
        <taxon>Heunggongvirae</taxon>
        <taxon>Uroviricota</taxon>
        <taxon>Caudoviricetes</taxon>
        <taxon>Snuvirus</taxon>
        <taxon>Snuvirus SNUABM7</taxon>
    </lineage>
</organism>
<gene>
    <name evidence="2" type="ORF">pEaSNUABM7_00168</name>
</gene>
<proteinExistence type="predicted"/>
<protein>
    <recommendedName>
        <fullName evidence="4">J domain-containing protein</fullName>
    </recommendedName>
</protein>
<keyword evidence="3" id="KW-1185">Reference proteome</keyword>
<dbReference type="Proteomes" id="UP000827609">
    <property type="component" value="Segment"/>
</dbReference>